<evidence type="ECO:0000313" key="7">
    <source>
        <dbReference type="Proteomes" id="UP000293519"/>
    </source>
</evidence>
<evidence type="ECO:0000256" key="2">
    <source>
        <dbReference type="ARBA" id="ARBA00022448"/>
    </source>
</evidence>
<dbReference type="GO" id="GO:0055085">
    <property type="term" value="P:transmembrane transport"/>
    <property type="evidence" value="ECO:0007669"/>
    <property type="project" value="UniProtKB-ARBA"/>
</dbReference>
<dbReference type="RefSeq" id="WP_130484141.1">
    <property type="nucleotide sequence ID" value="NZ_SGWW01000001.1"/>
</dbReference>
<evidence type="ECO:0000256" key="4">
    <source>
        <dbReference type="ARBA" id="ARBA00022840"/>
    </source>
</evidence>
<dbReference type="InterPro" id="IPR050319">
    <property type="entry name" value="ABC_transp_ATP-bind"/>
</dbReference>
<evidence type="ECO:0000313" key="6">
    <source>
        <dbReference type="EMBL" id="RZS59017.1"/>
    </source>
</evidence>
<evidence type="ECO:0000256" key="1">
    <source>
        <dbReference type="ARBA" id="ARBA00005417"/>
    </source>
</evidence>
<dbReference type="SUPFAM" id="SSF52540">
    <property type="entry name" value="P-loop containing nucleoside triphosphate hydrolases"/>
    <property type="match status" value="1"/>
</dbReference>
<dbReference type="InterPro" id="IPR003439">
    <property type="entry name" value="ABC_transporter-like_ATP-bd"/>
</dbReference>
<dbReference type="GO" id="GO:0016887">
    <property type="term" value="F:ATP hydrolysis activity"/>
    <property type="evidence" value="ECO:0007669"/>
    <property type="project" value="InterPro"/>
</dbReference>
<sequence>MARPAVFANDLSLRFAGVDGGPSVDAVRGVDVRIAPGETLAIIGEAGSGKSTLARAIAGLTDRTIERGPKIVGGSLDVLGIDVRQLRRRDDTELGLRVGYVPQDAGTALDPHLTAGENVAYPLFQRTPKLDRVLAGGIVAEAIDAMHLTLATIPKYPHELSRGQRQRVAIARALVLDPELLVTDEATSGVDATVRETILDHLAEVQRSRGFAALVVSSELGEVRRLTDTLAVMHAGRFVGYGPIDDVLSRGTHRYVRRLAELSGVAAAL</sequence>
<dbReference type="CDD" id="cd03257">
    <property type="entry name" value="ABC_NikE_OppD_transporters"/>
    <property type="match status" value="1"/>
</dbReference>
<gene>
    <name evidence="6" type="ORF">EV141_0234</name>
</gene>
<comment type="similarity">
    <text evidence="1">Belongs to the ABC transporter superfamily.</text>
</comment>
<evidence type="ECO:0000256" key="3">
    <source>
        <dbReference type="ARBA" id="ARBA00022741"/>
    </source>
</evidence>
<evidence type="ECO:0000259" key="5">
    <source>
        <dbReference type="PROSITE" id="PS50893"/>
    </source>
</evidence>
<name>A0A4Q7LX06_9MICO</name>
<accession>A0A4Q7LX06</accession>
<reference evidence="6 7" key="1">
    <citation type="journal article" date="2015" name="Stand. Genomic Sci.">
        <title>Genomic Encyclopedia of Bacterial and Archaeal Type Strains, Phase III: the genomes of soil and plant-associated and newly described type strains.</title>
        <authorList>
            <person name="Whitman W.B."/>
            <person name="Woyke T."/>
            <person name="Klenk H.P."/>
            <person name="Zhou Y."/>
            <person name="Lilburn T.G."/>
            <person name="Beck B.J."/>
            <person name="De Vos P."/>
            <person name="Vandamme P."/>
            <person name="Eisen J.A."/>
            <person name="Garrity G."/>
            <person name="Hugenholtz P."/>
            <person name="Kyrpides N.C."/>
        </authorList>
    </citation>
    <scope>NUCLEOTIDE SEQUENCE [LARGE SCALE GENOMIC DNA]</scope>
    <source>
        <strain evidence="6 7">CV2</strain>
    </source>
</reference>
<dbReference type="Proteomes" id="UP000293519">
    <property type="component" value="Unassembled WGS sequence"/>
</dbReference>
<keyword evidence="4" id="KW-0067">ATP-binding</keyword>
<dbReference type="AlphaFoldDB" id="A0A4Q7LX06"/>
<dbReference type="InterPro" id="IPR027417">
    <property type="entry name" value="P-loop_NTPase"/>
</dbReference>
<dbReference type="PANTHER" id="PTHR43776:SF7">
    <property type="entry name" value="D,D-DIPEPTIDE TRANSPORT ATP-BINDING PROTEIN DDPF-RELATED"/>
    <property type="match status" value="1"/>
</dbReference>
<keyword evidence="2" id="KW-0813">Transport</keyword>
<organism evidence="6 7">
    <name type="scientific">Microcella putealis</name>
    <dbReference type="NCBI Taxonomy" id="337005"/>
    <lineage>
        <taxon>Bacteria</taxon>
        <taxon>Bacillati</taxon>
        <taxon>Actinomycetota</taxon>
        <taxon>Actinomycetes</taxon>
        <taxon>Micrococcales</taxon>
        <taxon>Microbacteriaceae</taxon>
        <taxon>Microcella</taxon>
    </lineage>
</organism>
<keyword evidence="7" id="KW-1185">Reference proteome</keyword>
<dbReference type="GO" id="GO:0005524">
    <property type="term" value="F:ATP binding"/>
    <property type="evidence" value="ECO:0007669"/>
    <property type="project" value="UniProtKB-KW"/>
</dbReference>
<proteinExistence type="inferred from homology"/>
<keyword evidence="3" id="KW-0547">Nucleotide-binding</keyword>
<dbReference type="InterPro" id="IPR003593">
    <property type="entry name" value="AAA+_ATPase"/>
</dbReference>
<comment type="caution">
    <text evidence="6">The sequence shown here is derived from an EMBL/GenBank/DDBJ whole genome shotgun (WGS) entry which is preliminary data.</text>
</comment>
<dbReference type="Pfam" id="PF00005">
    <property type="entry name" value="ABC_tran"/>
    <property type="match status" value="1"/>
</dbReference>
<dbReference type="SMART" id="SM00382">
    <property type="entry name" value="AAA"/>
    <property type="match status" value="1"/>
</dbReference>
<feature type="domain" description="ABC transporter" evidence="5">
    <location>
        <begin position="6"/>
        <end position="260"/>
    </location>
</feature>
<dbReference type="Gene3D" id="3.40.50.300">
    <property type="entry name" value="P-loop containing nucleotide triphosphate hydrolases"/>
    <property type="match status" value="1"/>
</dbReference>
<protein>
    <submittedName>
        <fullName evidence="6">ABC-type dipeptide/oligopeptide/nickel transport system ATPase component</fullName>
    </submittedName>
</protein>
<dbReference type="OrthoDB" id="5113678at2"/>
<dbReference type="PANTHER" id="PTHR43776">
    <property type="entry name" value="TRANSPORT ATP-BINDING PROTEIN"/>
    <property type="match status" value="1"/>
</dbReference>
<dbReference type="EMBL" id="SGWW01000001">
    <property type="protein sequence ID" value="RZS59017.1"/>
    <property type="molecule type" value="Genomic_DNA"/>
</dbReference>
<dbReference type="PROSITE" id="PS50893">
    <property type="entry name" value="ABC_TRANSPORTER_2"/>
    <property type="match status" value="1"/>
</dbReference>